<evidence type="ECO:0000313" key="3">
    <source>
        <dbReference type="Proteomes" id="UP000237000"/>
    </source>
</evidence>
<gene>
    <name evidence="2" type="ORF">TorRG33x02_216150</name>
</gene>
<evidence type="ECO:0000313" key="2">
    <source>
        <dbReference type="EMBL" id="PON82606.1"/>
    </source>
</evidence>
<feature type="chain" id="PRO_5015123934" description="Secreted protein" evidence="1">
    <location>
        <begin position="18"/>
        <end position="78"/>
    </location>
</feature>
<dbReference type="Proteomes" id="UP000237000">
    <property type="component" value="Unassembled WGS sequence"/>
</dbReference>
<dbReference type="InParanoid" id="A0A2P5EAR0"/>
<evidence type="ECO:0008006" key="4">
    <source>
        <dbReference type="Google" id="ProtNLM"/>
    </source>
</evidence>
<sequence>MGMVEAAVLVAMDLVVGCSVMALGETEVTHEKGTYSLQLRRNVVHEGRSTAERRRVDGGKSTKASVLTGCCRSLGRLT</sequence>
<accession>A0A2P5EAR0</accession>
<organism evidence="2 3">
    <name type="scientific">Trema orientale</name>
    <name type="common">Charcoal tree</name>
    <name type="synonym">Celtis orientalis</name>
    <dbReference type="NCBI Taxonomy" id="63057"/>
    <lineage>
        <taxon>Eukaryota</taxon>
        <taxon>Viridiplantae</taxon>
        <taxon>Streptophyta</taxon>
        <taxon>Embryophyta</taxon>
        <taxon>Tracheophyta</taxon>
        <taxon>Spermatophyta</taxon>
        <taxon>Magnoliopsida</taxon>
        <taxon>eudicotyledons</taxon>
        <taxon>Gunneridae</taxon>
        <taxon>Pentapetalae</taxon>
        <taxon>rosids</taxon>
        <taxon>fabids</taxon>
        <taxon>Rosales</taxon>
        <taxon>Cannabaceae</taxon>
        <taxon>Trema</taxon>
    </lineage>
</organism>
<proteinExistence type="predicted"/>
<dbReference type="EMBL" id="JXTC01000191">
    <property type="protein sequence ID" value="PON82606.1"/>
    <property type="molecule type" value="Genomic_DNA"/>
</dbReference>
<reference evidence="3" key="1">
    <citation type="submission" date="2016-06" db="EMBL/GenBank/DDBJ databases">
        <title>Parallel loss of symbiosis genes in relatives of nitrogen-fixing non-legume Parasponia.</title>
        <authorList>
            <person name="Van Velzen R."/>
            <person name="Holmer R."/>
            <person name="Bu F."/>
            <person name="Rutten L."/>
            <person name="Van Zeijl A."/>
            <person name="Liu W."/>
            <person name="Santuari L."/>
            <person name="Cao Q."/>
            <person name="Sharma T."/>
            <person name="Shen D."/>
            <person name="Roswanjaya Y."/>
            <person name="Wardhani T."/>
            <person name="Kalhor M.S."/>
            <person name="Jansen J."/>
            <person name="Van den Hoogen J."/>
            <person name="Gungor B."/>
            <person name="Hartog M."/>
            <person name="Hontelez J."/>
            <person name="Verver J."/>
            <person name="Yang W.-C."/>
            <person name="Schijlen E."/>
            <person name="Repin R."/>
            <person name="Schilthuizen M."/>
            <person name="Schranz E."/>
            <person name="Heidstra R."/>
            <person name="Miyata K."/>
            <person name="Fedorova E."/>
            <person name="Kohlen W."/>
            <person name="Bisseling T."/>
            <person name="Smit S."/>
            <person name="Geurts R."/>
        </authorList>
    </citation>
    <scope>NUCLEOTIDE SEQUENCE [LARGE SCALE GENOMIC DNA]</scope>
    <source>
        <strain evidence="3">cv. RG33-2</strain>
    </source>
</reference>
<comment type="caution">
    <text evidence="2">The sequence shown here is derived from an EMBL/GenBank/DDBJ whole genome shotgun (WGS) entry which is preliminary data.</text>
</comment>
<keyword evidence="3" id="KW-1185">Reference proteome</keyword>
<keyword evidence="1" id="KW-0732">Signal</keyword>
<dbReference type="AlphaFoldDB" id="A0A2P5EAR0"/>
<name>A0A2P5EAR0_TREOI</name>
<evidence type="ECO:0000256" key="1">
    <source>
        <dbReference type="SAM" id="SignalP"/>
    </source>
</evidence>
<feature type="signal peptide" evidence="1">
    <location>
        <begin position="1"/>
        <end position="17"/>
    </location>
</feature>
<protein>
    <recommendedName>
        <fullName evidence="4">Secreted protein</fullName>
    </recommendedName>
</protein>